<gene>
    <name evidence="3" type="ORF">EDD39_3142</name>
</gene>
<proteinExistence type="predicted"/>
<feature type="coiled-coil region" evidence="1">
    <location>
        <begin position="402"/>
        <end position="430"/>
    </location>
</feature>
<dbReference type="Proteomes" id="UP000267408">
    <property type="component" value="Unassembled WGS sequence"/>
</dbReference>
<organism evidence="3 4">
    <name type="scientific">Kitasatospora cineracea</name>
    <dbReference type="NCBI Taxonomy" id="88074"/>
    <lineage>
        <taxon>Bacteria</taxon>
        <taxon>Bacillati</taxon>
        <taxon>Actinomycetota</taxon>
        <taxon>Actinomycetes</taxon>
        <taxon>Kitasatosporales</taxon>
        <taxon>Streptomycetaceae</taxon>
        <taxon>Kitasatospora</taxon>
    </lineage>
</organism>
<dbReference type="EMBL" id="RJVJ01000001">
    <property type="protein sequence ID" value="ROR44932.1"/>
    <property type="molecule type" value="Genomic_DNA"/>
</dbReference>
<dbReference type="InterPro" id="IPR036689">
    <property type="entry name" value="ESAT-6-like_sf"/>
</dbReference>
<keyword evidence="1" id="KW-0175">Coiled coil</keyword>
<comment type="caution">
    <text evidence="3">The sequence shown here is derived from an EMBL/GenBank/DDBJ whole genome shotgun (WGS) entry which is preliminary data.</text>
</comment>
<evidence type="ECO:0000256" key="1">
    <source>
        <dbReference type="SAM" id="Coils"/>
    </source>
</evidence>
<dbReference type="InterPro" id="IPR010310">
    <property type="entry name" value="T7SS_ESAT-6-like"/>
</dbReference>
<evidence type="ECO:0000313" key="4">
    <source>
        <dbReference type="Proteomes" id="UP000267408"/>
    </source>
</evidence>
<sequence>MSVTGGKHKGGSSGGSSGRRNDSHQRVSNPSEVGNRPRQTTPAPAPVPGRSTGTAPHVGDPERIRPGGQRTGEAAAAGDGGEDGAPADPRQSWFSGMLKDAGSNAVSSAAGSLGGKAGDYLGGKLFGSGEEPAGGEAGGSAGESAGDAPVATGIAGPAIEAIRQAQAEQQQAREGVSTLPAPAPGYGTGGLGGYGGASTMPAYGSMPGYGAPGRQSDAYAWAHAQIERSIQDLPEAEHKSRGGLGGALDQAVEWALEESGLLDMLEKVTGNLAELNAATMEWQAQAGAVRSVAAELRSGVAPVAQSWQGSASDAFGGHMGNVADALDQTAEEMMQTAQIINSAAQECAMAEGLVIEIITEAIEALIASLAAEAVLSLVTFGAAAVVGALIDEAEIGVFVGRVAQVSTKLAKALEELLKALQEMGKAVKATRKLGDVAKVMEKMKKVETAFNDVRKLEEGTSKAAKIAQKIDQKVTEKAGDWAQDKIKEGLGIDEDDRSGVQIGDGTLKGDLKAAGKSALGVAKEGLKGDVNKNAVEQELLNDIGLDQEPTPYRVDRSRIQTAFG</sequence>
<feature type="compositionally biased region" description="Polar residues" evidence="2">
    <location>
        <begin position="26"/>
        <end position="42"/>
    </location>
</feature>
<reference evidence="3 4" key="1">
    <citation type="submission" date="2018-11" db="EMBL/GenBank/DDBJ databases">
        <title>Sequencing the genomes of 1000 actinobacteria strains.</title>
        <authorList>
            <person name="Klenk H.-P."/>
        </authorList>
    </citation>
    <scope>NUCLEOTIDE SEQUENCE [LARGE SCALE GENOMIC DNA]</scope>
    <source>
        <strain evidence="3 4">DSM 44780</strain>
    </source>
</reference>
<feature type="compositionally biased region" description="Low complexity" evidence="2">
    <location>
        <begin position="164"/>
        <end position="180"/>
    </location>
</feature>
<dbReference type="Pfam" id="PF06013">
    <property type="entry name" value="WXG100"/>
    <property type="match status" value="1"/>
</dbReference>
<dbReference type="AlphaFoldDB" id="A0A8G1XG53"/>
<dbReference type="Gene3D" id="1.10.287.1060">
    <property type="entry name" value="ESAT-6-like"/>
    <property type="match status" value="1"/>
</dbReference>
<dbReference type="SUPFAM" id="SSF140453">
    <property type="entry name" value="EsxAB dimer-like"/>
    <property type="match status" value="1"/>
</dbReference>
<evidence type="ECO:0000256" key="2">
    <source>
        <dbReference type="SAM" id="MobiDB-lite"/>
    </source>
</evidence>
<feature type="region of interest" description="Disordered" evidence="2">
    <location>
        <begin position="131"/>
        <end position="151"/>
    </location>
</feature>
<name>A0A8G1XG53_9ACTN</name>
<protein>
    <submittedName>
        <fullName evidence="3">Uncharacterized protein YukE</fullName>
    </submittedName>
</protein>
<feature type="region of interest" description="Disordered" evidence="2">
    <location>
        <begin position="1"/>
        <end position="96"/>
    </location>
</feature>
<feature type="compositionally biased region" description="Basic residues" evidence="2">
    <location>
        <begin position="1"/>
        <end position="10"/>
    </location>
</feature>
<feature type="region of interest" description="Disordered" evidence="2">
    <location>
        <begin position="164"/>
        <end position="184"/>
    </location>
</feature>
<accession>A0A8G1XG53</accession>
<evidence type="ECO:0000313" key="3">
    <source>
        <dbReference type="EMBL" id="ROR44932.1"/>
    </source>
</evidence>